<keyword evidence="2" id="KW-0472">Membrane</keyword>
<feature type="region of interest" description="Disordered" evidence="1">
    <location>
        <begin position="379"/>
        <end position="469"/>
    </location>
</feature>
<evidence type="ECO:0000256" key="1">
    <source>
        <dbReference type="SAM" id="MobiDB-lite"/>
    </source>
</evidence>
<feature type="transmembrane region" description="Helical" evidence="2">
    <location>
        <begin position="182"/>
        <end position="199"/>
    </location>
</feature>
<reference evidence="3" key="1">
    <citation type="submission" date="2021-05" db="EMBL/GenBank/DDBJ databases">
        <authorList>
            <person name="Kaiqin L."/>
            <person name="Jian G."/>
        </authorList>
    </citation>
    <scope>NUCLEOTIDE SEQUENCE</scope>
    <source>
        <strain evidence="3">HDS5</strain>
    </source>
</reference>
<evidence type="ECO:0000313" key="3">
    <source>
        <dbReference type="EMBL" id="QVJ00282.1"/>
    </source>
</evidence>
<dbReference type="EMBL" id="CP074402">
    <property type="protein sequence ID" value="QVJ00282.1"/>
    <property type="molecule type" value="Genomic_DNA"/>
</dbReference>
<name>A0A975L7X0_9ACTN</name>
<feature type="transmembrane region" description="Helical" evidence="2">
    <location>
        <begin position="95"/>
        <end position="113"/>
    </location>
</feature>
<accession>A0A975L7X0</accession>
<keyword evidence="2" id="KW-0812">Transmembrane</keyword>
<feature type="transmembrane region" description="Helical" evidence="2">
    <location>
        <begin position="28"/>
        <end position="45"/>
    </location>
</feature>
<dbReference type="Pfam" id="PF10935">
    <property type="entry name" value="DUF2637"/>
    <property type="match status" value="1"/>
</dbReference>
<evidence type="ECO:0000313" key="4">
    <source>
        <dbReference type="Proteomes" id="UP000682416"/>
    </source>
</evidence>
<keyword evidence="2" id="KW-1133">Transmembrane helix</keyword>
<gene>
    <name evidence="3" type="ORF">KGD82_16070</name>
</gene>
<organism evidence="3 4">
    <name type="scientific">Nocardiopsis eucommiae</name>
    <dbReference type="NCBI Taxonomy" id="2831970"/>
    <lineage>
        <taxon>Bacteria</taxon>
        <taxon>Bacillati</taxon>
        <taxon>Actinomycetota</taxon>
        <taxon>Actinomycetes</taxon>
        <taxon>Streptosporangiales</taxon>
        <taxon>Nocardiopsidaceae</taxon>
        <taxon>Nocardiopsis</taxon>
    </lineage>
</organism>
<sequence length="469" mass="52013">MTDRIGDAITVMTSALAYLAGLPPAPQIILAVTCVVTLTVLLVYAEYRRKTRTTPTLRARAATLTAHGLRAAWTALRTPPTTEQKTKRENTAENLLVFGFVFVVAGLIMQGLVPFARDDMGLTGIWPYLLFFALDGMAAYFGLISYRLAKEGAKATSPRLMVLAIMGGSAWFQWAHASGRDLPAQVAWTALPLIAGYLWETTLKYRRRAWKQANTDTGRQVPRARWFWDPAGSFGITRRTHMWNLPTWEEGLETHMTRAECIRQLRREFGPLWAYRVPADVAIRLKRGFKVEDAAARVPEVIATHRREKENRRIVRQAKADARAAARAGSVEPGTYVVSLPSTAPAVDLSPLPGVEDAVEAIGEPAPAEWVDRAAEWENDNQDDGQDPFPEEVFPEPFVPTRDTWPDPWEDSSPTGPATPPGRAHRPHGRPGVHRDPHPPGTRPPVAHNLGDPAGSVRRPRPTDHPEAR</sequence>
<feature type="compositionally biased region" description="Basic residues" evidence="1">
    <location>
        <begin position="423"/>
        <end position="432"/>
    </location>
</feature>
<feature type="transmembrane region" description="Helical" evidence="2">
    <location>
        <begin position="125"/>
        <end position="148"/>
    </location>
</feature>
<dbReference type="AlphaFoldDB" id="A0A975L7X0"/>
<dbReference type="InterPro" id="IPR021235">
    <property type="entry name" value="DUF2637"/>
</dbReference>
<dbReference type="Proteomes" id="UP000682416">
    <property type="component" value="Chromosome"/>
</dbReference>
<keyword evidence="4" id="KW-1185">Reference proteome</keyword>
<protein>
    <submittedName>
        <fullName evidence="3">DUF2637 domain-containing protein</fullName>
    </submittedName>
</protein>
<feature type="compositionally biased region" description="Acidic residues" evidence="1">
    <location>
        <begin position="379"/>
        <end position="394"/>
    </location>
</feature>
<evidence type="ECO:0000256" key="2">
    <source>
        <dbReference type="SAM" id="Phobius"/>
    </source>
</evidence>
<feature type="transmembrane region" description="Helical" evidence="2">
    <location>
        <begin position="160"/>
        <end position="176"/>
    </location>
</feature>
<proteinExistence type="predicted"/>
<dbReference type="KEGG" id="nec:KGD82_16070"/>